<dbReference type="InterPro" id="IPR001611">
    <property type="entry name" value="Leu-rich_rpt"/>
</dbReference>
<keyword evidence="4" id="KW-0597">Phosphoprotein</keyword>
<keyword evidence="7 20" id="KW-0812">Transmembrane</keyword>
<dbReference type="Pfam" id="PF13855">
    <property type="entry name" value="LRR_8"/>
    <property type="match status" value="2"/>
</dbReference>
<evidence type="ECO:0000256" key="1">
    <source>
        <dbReference type="ARBA" id="ARBA00004479"/>
    </source>
</evidence>
<evidence type="ECO:0000256" key="9">
    <source>
        <dbReference type="ARBA" id="ARBA00022737"/>
    </source>
</evidence>
<protein>
    <recommendedName>
        <fullName evidence="2">non-specific serine/threonine protein kinase</fullName>
        <ecNumber evidence="2">2.7.11.1</ecNumber>
    </recommendedName>
</protein>
<keyword evidence="6" id="KW-0808">Transferase</keyword>
<dbReference type="GO" id="GO:0005524">
    <property type="term" value="F:ATP binding"/>
    <property type="evidence" value="ECO:0007669"/>
    <property type="project" value="UniProtKB-UniRule"/>
</dbReference>
<dbReference type="PROSITE" id="PS00109">
    <property type="entry name" value="PROTEIN_KINASE_TYR"/>
    <property type="match status" value="2"/>
</dbReference>
<dbReference type="InterPro" id="IPR000719">
    <property type="entry name" value="Prot_kinase_dom"/>
</dbReference>
<comment type="caution">
    <text evidence="22">The sequence shown here is derived from an EMBL/GenBank/DDBJ whole genome shotgun (WGS) entry which is preliminary data.</text>
</comment>
<evidence type="ECO:0000256" key="7">
    <source>
        <dbReference type="ARBA" id="ARBA00022692"/>
    </source>
</evidence>
<feature type="binding site" evidence="19">
    <location>
        <position position="529"/>
    </location>
    <ligand>
        <name>ATP</name>
        <dbReference type="ChEBI" id="CHEBI:30616"/>
    </ligand>
</feature>
<evidence type="ECO:0000256" key="5">
    <source>
        <dbReference type="ARBA" id="ARBA00022614"/>
    </source>
</evidence>
<sequence>MLVRNGDICSVWNFDGNLAYEDIIRSTNNFDIRYCIGTGGYGSVYEARLQNGKTVALKKLHRLEAEDPNFDKCFKNEAHILSNIRHKNIVKLYGFCLHNRCMFLIYEYMEKGSLFCALRDDARAVELDWSKRVNIVKGIAHALSYLHNDCSPPIVHRDISSNNILLNSHLEGFVADFGASRLLDPDLSNQTMVAGTYGYIAPELAYTMVVTEKCDVYSFGVVALEIMMGSHPADLLSSFTVPKSTQNRMLSDGPDKGMLADLDYPYSHHSRSCNKFRYMALQTSSTAPGLALAAVRKVESFLSLQNNYLTGKIPSSFGKLTQLQTLHLSYNLLVRFIPNELGKISNLVRLDLSGNQLTGEVHIALGSLTELNYLNLGYNRLTGSIPVFKNCSSLLEIDLSQNMLSGHIPEGFGNCSSLEYVYLAGNNFTGSVPYTLCGFSNLHSFDLKQNCPDLTSHKKRTVFLVLCIVLPITIGVPSLILAIVGFGRPTRTEKKNKINDNNDTYCIGTGGYGSVYEARLPSGKTVALKKLHRLEAEEPAFDRSFKNEVHILSSIRHKNIVKLYGFCLHSRCMFLVFEYMEKGSLFCALREDAHAMELDWSKRVDIVKGIAHALSYMHHDCMPPIVHRDITSNNILVADRLWCIKVARPRLIKSDYGCRHLRLYCSRACIHDGYK</sequence>
<evidence type="ECO:0000256" key="2">
    <source>
        <dbReference type="ARBA" id="ARBA00012513"/>
    </source>
</evidence>
<dbReference type="InterPro" id="IPR051420">
    <property type="entry name" value="Ser_Thr_Kinases_DiverseReg"/>
</dbReference>
<dbReference type="AlphaFoldDB" id="A0AAD8I905"/>
<comment type="subcellular location">
    <subcellularLocation>
        <location evidence="1">Membrane</location>
        <topology evidence="1">Single-pass type I membrane protein</topology>
    </subcellularLocation>
</comment>
<keyword evidence="8" id="KW-0732">Signal</keyword>
<comment type="catalytic activity">
    <reaction evidence="17">
        <text>L-threonyl-[protein] + ATP = O-phospho-L-threonyl-[protein] + ADP + H(+)</text>
        <dbReference type="Rhea" id="RHEA:46608"/>
        <dbReference type="Rhea" id="RHEA-COMP:11060"/>
        <dbReference type="Rhea" id="RHEA-COMP:11605"/>
        <dbReference type="ChEBI" id="CHEBI:15378"/>
        <dbReference type="ChEBI" id="CHEBI:30013"/>
        <dbReference type="ChEBI" id="CHEBI:30616"/>
        <dbReference type="ChEBI" id="CHEBI:61977"/>
        <dbReference type="ChEBI" id="CHEBI:456216"/>
        <dbReference type="EC" id="2.7.11.1"/>
    </reaction>
</comment>
<dbReference type="GO" id="GO:0004674">
    <property type="term" value="F:protein serine/threonine kinase activity"/>
    <property type="evidence" value="ECO:0007669"/>
    <property type="project" value="UniProtKB-KW"/>
</dbReference>
<accession>A0AAD8I905</accession>
<dbReference type="FunFam" id="3.30.200.20:FF:000309">
    <property type="entry name" value="Leucine-rich repeat receptor protein kinase MSP1"/>
    <property type="match status" value="2"/>
</dbReference>
<evidence type="ECO:0000313" key="22">
    <source>
        <dbReference type="EMBL" id="KAK1381294.1"/>
    </source>
</evidence>
<dbReference type="PANTHER" id="PTHR48005">
    <property type="entry name" value="LEUCINE RICH REPEAT KINASE 2"/>
    <property type="match status" value="1"/>
</dbReference>
<evidence type="ECO:0000313" key="23">
    <source>
        <dbReference type="Proteomes" id="UP001237642"/>
    </source>
</evidence>
<dbReference type="FunFam" id="3.80.10.10:FF:000383">
    <property type="entry name" value="Leucine-rich repeat receptor protein kinase EMS1"/>
    <property type="match status" value="1"/>
</dbReference>
<evidence type="ECO:0000256" key="8">
    <source>
        <dbReference type="ARBA" id="ARBA00022729"/>
    </source>
</evidence>
<evidence type="ECO:0000256" key="10">
    <source>
        <dbReference type="ARBA" id="ARBA00022741"/>
    </source>
</evidence>
<evidence type="ECO:0000256" key="3">
    <source>
        <dbReference type="ARBA" id="ARBA00022527"/>
    </source>
</evidence>
<dbReference type="PANTHER" id="PTHR48005:SF16">
    <property type="entry name" value="MDIS1-INTERACTING RECEPTOR LIKE KINASE 2-LIKE ISOFORM X1"/>
    <property type="match status" value="1"/>
</dbReference>
<dbReference type="InterPro" id="IPR011009">
    <property type="entry name" value="Kinase-like_dom_sf"/>
</dbReference>
<dbReference type="Pfam" id="PF00069">
    <property type="entry name" value="Pkinase"/>
    <property type="match status" value="2"/>
</dbReference>
<keyword evidence="11" id="KW-0418">Kinase</keyword>
<comment type="catalytic activity">
    <reaction evidence="18">
        <text>L-seryl-[protein] + ATP = O-phospho-L-seryl-[protein] + ADP + H(+)</text>
        <dbReference type="Rhea" id="RHEA:17989"/>
        <dbReference type="Rhea" id="RHEA-COMP:9863"/>
        <dbReference type="Rhea" id="RHEA-COMP:11604"/>
        <dbReference type="ChEBI" id="CHEBI:15378"/>
        <dbReference type="ChEBI" id="CHEBI:29999"/>
        <dbReference type="ChEBI" id="CHEBI:30616"/>
        <dbReference type="ChEBI" id="CHEBI:83421"/>
        <dbReference type="ChEBI" id="CHEBI:456216"/>
        <dbReference type="EC" id="2.7.11.1"/>
    </reaction>
</comment>
<keyword evidence="3" id="KW-0723">Serine/threonine-protein kinase</keyword>
<evidence type="ECO:0000256" key="17">
    <source>
        <dbReference type="ARBA" id="ARBA00047899"/>
    </source>
</evidence>
<evidence type="ECO:0000256" key="18">
    <source>
        <dbReference type="ARBA" id="ARBA00048679"/>
    </source>
</evidence>
<dbReference type="EC" id="2.7.11.1" evidence="2"/>
<reference evidence="22" key="2">
    <citation type="submission" date="2023-05" db="EMBL/GenBank/DDBJ databases">
        <authorList>
            <person name="Schelkunov M.I."/>
        </authorList>
    </citation>
    <scope>NUCLEOTIDE SEQUENCE</scope>
    <source>
        <strain evidence="22">Hsosn_3</strain>
        <tissue evidence="22">Leaf</tissue>
    </source>
</reference>
<keyword evidence="13 20" id="KW-1133">Transmembrane helix</keyword>
<feature type="binding site" evidence="19">
    <location>
        <position position="58"/>
    </location>
    <ligand>
        <name>ATP</name>
        <dbReference type="ChEBI" id="CHEBI:30616"/>
    </ligand>
</feature>
<dbReference type="InterPro" id="IPR008266">
    <property type="entry name" value="Tyr_kinase_AS"/>
</dbReference>
<dbReference type="Proteomes" id="UP001237642">
    <property type="component" value="Unassembled WGS sequence"/>
</dbReference>
<proteinExistence type="predicted"/>
<evidence type="ECO:0000256" key="20">
    <source>
        <dbReference type="SAM" id="Phobius"/>
    </source>
</evidence>
<dbReference type="PROSITE" id="PS00107">
    <property type="entry name" value="PROTEIN_KINASE_ATP"/>
    <property type="match status" value="2"/>
</dbReference>
<reference evidence="22" key="1">
    <citation type="submission" date="2023-02" db="EMBL/GenBank/DDBJ databases">
        <title>Genome of toxic invasive species Heracleum sosnowskyi carries increased number of genes despite the absence of recent whole-genome duplications.</title>
        <authorList>
            <person name="Schelkunov M."/>
            <person name="Shtratnikova V."/>
            <person name="Makarenko M."/>
            <person name="Klepikova A."/>
            <person name="Omelchenko D."/>
            <person name="Novikova G."/>
            <person name="Obukhova E."/>
            <person name="Bogdanov V."/>
            <person name="Penin A."/>
            <person name="Logacheva M."/>
        </authorList>
    </citation>
    <scope>NUCLEOTIDE SEQUENCE</scope>
    <source>
        <strain evidence="22">Hsosn_3</strain>
        <tissue evidence="22">Leaf</tissue>
    </source>
</reference>
<keyword evidence="12 19" id="KW-0067">ATP-binding</keyword>
<dbReference type="GO" id="GO:0016020">
    <property type="term" value="C:membrane"/>
    <property type="evidence" value="ECO:0007669"/>
    <property type="project" value="UniProtKB-SubCell"/>
</dbReference>
<gene>
    <name evidence="22" type="ORF">POM88_028038</name>
</gene>
<dbReference type="EMBL" id="JAUIZM010000006">
    <property type="protein sequence ID" value="KAK1381294.1"/>
    <property type="molecule type" value="Genomic_DNA"/>
</dbReference>
<dbReference type="PROSITE" id="PS50011">
    <property type="entry name" value="PROTEIN_KINASE_DOM"/>
    <property type="match status" value="2"/>
</dbReference>
<evidence type="ECO:0000256" key="14">
    <source>
        <dbReference type="ARBA" id="ARBA00023136"/>
    </source>
</evidence>
<keyword evidence="23" id="KW-1185">Reference proteome</keyword>
<feature type="transmembrane region" description="Helical" evidence="20">
    <location>
        <begin position="462"/>
        <end position="487"/>
    </location>
</feature>
<organism evidence="22 23">
    <name type="scientific">Heracleum sosnowskyi</name>
    <dbReference type="NCBI Taxonomy" id="360622"/>
    <lineage>
        <taxon>Eukaryota</taxon>
        <taxon>Viridiplantae</taxon>
        <taxon>Streptophyta</taxon>
        <taxon>Embryophyta</taxon>
        <taxon>Tracheophyta</taxon>
        <taxon>Spermatophyta</taxon>
        <taxon>Magnoliopsida</taxon>
        <taxon>eudicotyledons</taxon>
        <taxon>Gunneridae</taxon>
        <taxon>Pentapetalae</taxon>
        <taxon>asterids</taxon>
        <taxon>campanulids</taxon>
        <taxon>Apiales</taxon>
        <taxon>Apiaceae</taxon>
        <taxon>Apioideae</taxon>
        <taxon>apioid superclade</taxon>
        <taxon>Tordylieae</taxon>
        <taxon>Tordyliinae</taxon>
        <taxon>Heracleum</taxon>
    </lineage>
</organism>
<keyword evidence="15" id="KW-0675">Receptor</keyword>
<evidence type="ECO:0000256" key="12">
    <source>
        <dbReference type="ARBA" id="ARBA00022840"/>
    </source>
</evidence>
<name>A0AAD8I905_9APIA</name>
<feature type="domain" description="Protein kinase" evidence="21">
    <location>
        <begin position="30"/>
        <end position="302"/>
    </location>
</feature>
<keyword evidence="9" id="KW-0677">Repeat</keyword>
<dbReference type="Gene3D" id="3.30.200.20">
    <property type="entry name" value="Phosphorylase Kinase, domain 1"/>
    <property type="match status" value="1"/>
</dbReference>
<dbReference type="InterPro" id="IPR032675">
    <property type="entry name" value="LRR_dom_sf"/>
</dbReference>
<feature type="domain" description="Protein kinase" evidence="21">
    <location>
        <begin position="501"/>
        <end position="675"/>
    </location>
</feature>
<keyword evidence="16" id="KW-0325">Glycoprotein</keyword>
<keyword evidence="14 20" id="KW-0472">Membrane</keyword>
<dbReference type="Gene3D" id="3.80.10.10">
    <property type="entry name" value="Ribonuclease Inhibitor"/>
    <property type="match status" value="1"/>
</dbReference>
<evidence type="ECO:0000256" key="11">
    <source>
        <dbReference type="ARBA" id="ARBA00022777"/>
    </source>
</evidence>
<evidence type="ECO:0000256" key="6">
    <source>
        <dbReference type="ARBA" id="ARBA00022679"/>
    </source>
</evidence>
<evidence type="ECO:0000256" key="15">
    <source>
        <dbReference type="ARBA" id="ARBA00023170"/>
    </source>
</evidence>
<dbReference type="SUPFAM" id="SSF56112">
    <property type="entry name" value="Protein kinase-like (PK-like)"/>
    <property type="match status" value="2"/>
</dbReference>
<evidence type="ECO:0000256" key="4">
    <source>
        <dbReference type="ARBA" id="ARBA00022553"/>
    </source>
</evidence>
<keyword evidence="5" id="KW-0433">Leucine-rich repeat</keyword>
<evidence type="ECO:0000256" key="16">
    <source>
        <dbReference type="ARBA" id="ARBA00023180"/>
    </source>
</evidence>
<dbReference type="SUPFAM" id="SSF52058">
    <property type="entry name" value="L domain-like"/>
    <property type="match status" value="1"/>
</dbReference>
<evidence type="ECO:0000259" key="21">
    <source>
        <dbReference type="PROSITE" id="PS50011"/>
    </source>
</evidence>
<evidence type="ECO:0000256" key="19">
    <source>
        <dbReference type="PROSITE-ProRule" id="PRU10141"/>
    </source>
</evidence>
<dbReference type="InterPro" id="IPR017441">
    <property type="entry name" value="Protein_kinase_ATP_BS"/>
</dbReference>
<evidence type="ECO:0000256" key="13">
    <source>
        <dbReference type="ARBA" id="ARBA00022989"/>
    </source>
</evidence>
<dbReference type="Gene3D" id="1.10.510.10">
    <property type="entry name" value="Transferase(Phosphotransferase) domain 1"/>
    <property type="match status" value="2"/>
</dbReference>
<keyword evidence="10 19" id="KW-0547">Nucleotide-binding</keyword>